<feature type="region of interest" description="Disordered" evidence="4">
    <location>
        <begin position="122"/>
        <end position="141"/>
    </location>
</feature>
<reference evidence="5 6" key="1">
    <citation type="journal article" date="2021" name="Elife">
        <title>Chloroplast acquisition without the gene transfer in kleptoplastic sea slugs, Plakobranchus ocellatus.</title>
        <authorList>
            <person name="Maeda T."/>
            <person name="Takahashi S."/>
            <person name="Yoshida T."/>
            <person name="Shimamura S."/>
            <person name="Takaki Y."/>
            <person name="Nagai Y."/>
            <person name="Toyoda A."/>
            <person name="Suzuki Y."/>
            <person name="Arimoto A."/>
            <person name="Ishii H."/>
            <person name="Satoh N."/>
            <person name="Nishiyama T."/>
            <person name="Hasebe M."/>
            <person name="Maruyama T."/>
            <person name="Minagawa J."/>
            <person name="Obokata J."/>
            <person name="Shigenobu S."/>
        </authorList>
    </citation>
    <scope>NUCLEOTIDE SEQUENCE [LARGE SCALE GENOMIC DNA]</scope>
</reference>
<feature type="compositionally biased region" description="Polar residues" evidence="4">
    <location>
        <begin position="541"/>
        <end position="562"/>
    </location>
</feature>
<accession>A0AAV4BCG0</accession>
<comment type="caution">
    <text evidence="5">The sequence shown here is derived from an EMBL/GenBank/DDBJ whole genome shotgun (WGS) entry which is preliminary data.</text>
</comment>
<feature type="region of interest" description="Disordered" evidence="4">
    <location>
        <begin position="475"/>
        <end position="508"/>
    </location>
</feature>
<evidence type="ECO:0000256" key="4">
    <source>
        <dbReference type="SAM" id="MobiDB-lite"/>
    </source>
</evidence>
<evidence type="ECO:0000256" key="2">
    <source>
        <dbReference type="ARBA" id="ARBA00023043"/>
    </source>
</evidence>
<dbReference type="EMBL" id="BLXT01004727">
    <property type="protein sequence ID" value="GFO16887.1"/>
    <property type="molecule type" value="Genomic_DNA"/>
</dbReference>
<feature type="region of interest" description="Disordered" evidence="4">
    <location>
        <begin position="171"/>
        <end position="243"/>
    </location>
</feature>
<feature type="compositionally biased region" description="Basic and acidic residues" evidence="4">
    <location>
        <begin position="610"/>
        <end position="639"/>
    </location>
</feature>
<dbReference type="Gene3D" id="1.25.40.20">
    <property type="entry name" value="Ankyrin repeat-containing domain"/>
    <property type="match status" value="1"/>
</dbReference>
<dbReference type="Proteomes" id="UP000735302">
    <property type="component" value="Unassembled WGS sequence"/>
</dbReference>
<dbReference type="InterPro" id="IPR036770">
    <property type="entry name" value="Ankyrin_rpt-contain_sf"/>
</dbReference>
<feature type="compositionally biased region" description="Polar residues" evidence="4">
    <location>
        <begin position="498"/>
        <end position="508"/>
    </location>
</feature>
<feature type="region of interest" description="Disordered" evidence="4">
    <location>
        <begin position="541"/>
        <end position="569"/>
    </location>
</feature>
<keyword evidence="1" id="KW-0677">Repeat</keyword>
<keyword evidence="6" id="KW-1185">Reference proteome</keyword>
<dbReference type="PANTHER" id="PTHR24173">
    <property type="entry name" value="ANKYRIN REPEAT CONTAINING"/>
    <property type="match status" value="1"/>
</dbReference>
<evidence type="ECO:0000256" key="3">
    <source>
        <dbReference type="PROSITE-ProRule" id="PRU00023"/>
    </source>
</evidence>
<proteinExistence type="predicted"/>
<name>A0AAV4BCG0_9GAST</name>
<feature type="repeat" description="ANK" evidence="3">
    <location>
        <begin position="36"/>
        <end position="60"/>
    </location>
</feature>
<keyword evidence="2 3" id="KW-0040">ANK repeat</keyword>
<feature type="region of interest" description="Disordered" evidence="4">
    <location>
        <begin position="667"/>
        <end position="702"/>
    </location>
</feature>
<dbReference type="PROSITE" id="PS50088">
    <property type="entry name" value="ANK_REPEAT"/>
    <property type="match status" value="1"/>
</dbReference>
<feature type="region of interest" description="Disordered" evidence="4">
    <location>
        <begin position="304"/>
        <end position="335"/>
    </location>
</feature>
<protein>
    <submittedName>
        <fullName evidence="5">Ankyrin repeat domain-containing protein 63</fullName>
    </submittedName>
</protein>
<dbReference type="SUPFAM" id="SSF48403">
    <property type="entry name" value="Ankyrin repeat"/>
    <property type="match status" value="1"/>
</dbReference>
<feature type="compositionally biased region" description="Polar residues" evidence="4">
    <location>
        <begin position="210"/>
        <end position="237"/>
    </location>
</feature>
<dbReference type="Pfam" id="PF12796">
    <property type="entry name" value="Ank_2"/>
    <property type="match status" value="1"/>
</dbReference>
<dbReference type="InterPro" id="IPR002110">
    <property type="entry name" value="Ankyrin_rpt"/>
</dbReference>
<feature type="compositionally biased region" description="Low complexity" evidence="4">
    <location>
        <begin position="174"/>
        <end position="189"/>
    </location>
</feature>
<dbReference type="PROSITE" id="PS50297">
    <property type="entry name" value="ANK_REP_REGION"/>
    <property type="match status" value="1"/>
</dbReference>
<dbReference type="AlphaFoldDB" id="A0AAV4BCG0"/>
<feature type="region of interest" description="Disordered" evidence="4">
    <location>
        <begin position="607"/>
        <end position="650"/>
    </location>
</feature>
<evidence type="ECO:0000313" key="5">
    <source>
        <dbReference type="EMBL" id="GFO16887.1"/>
    </source>
</evidence>
<organism evidence="5 6">
    <name type="scientific">Plakobranchus ocellatus</name>
    <dbReference type="NCBI Taxonomy" id="259542"/>
    <lineage>
        <taxon>Eukaryota</taxon>
        <taxon>Metazoa</taxon>
        <taxon>Spiralia</taxon>
        <taxon>Lophotrochozoa</taxon>
        <taxon>Mollusca</taxon>
        <taxon>Gastropoda</taxon>
        <taxon>Heterobranchia</taxon>
        <taxon>Euthyneura</taxon>
        <taxon>Panpulmonata</taxon>
        <taxon>Sacoglossa</taxon>
        <taxon>Placobranchoidea</taxon>
        <taxon>Plakobranchidae</taxon>
        <taxon>Plakobranchus</taxon>
    </lineage>
</organism>
<sequence length="817" mass="90259">NTALIHAANIGNDIALEILVRHFRRLGLQVDHYNLAGYTALHIAARNGFLQCAKILAVKGKASLTLKDKVNGLTPLDWSLKEGYQKSEVEFLKPSAKFYRLAKLTTTMAKCRKKSSVTSQESFVPHITGPTSPTVKSVDKAKGKVRSLLKKSSASAAEDSEFMAIGSGCVPKQSKSGASSKTSLSKTAGFDTSKSKIGGGKISRSKASKQRSLTSSNSKDNVLTSKSKTALQHSVSQPCPDRSDMIEKENIVLQKGQNCTDHSKLGLMNHVMTGLELHGEITAELDSEDGSSCSDTETFSLRQSLEHSLRVDTDDPHRSKEYGNERSSSSDADRSSYGIASLSQYTDGGVYCGDIKPSDLEGFSNSPVFISKQNTRQLNSSTPSVKKESDCISVDTNARSSGGLWSPATCESFVERSPCDILTDRVQATKTGFLGNEARENEERSDSLEYSGSSLLSLSTKIEVLDKDENFEDRSLPANPVYTSNTETEIKTKRSKVQTESYNAKGSRAQNEQIFIDSSDATDDSYSLSNHTDITEISATTQANRHQVQKRGTMSSYASENPAQDDPQVAGITMSTNRHKQNFLSEKSGNDYLDLSSSAVYTRRLQTKAKSKELHRSEDSQQRDNDSSVTIDKDLKDDDPNTDETYLLESRCLPQKQRTAVQCARNHRDDTFHGHSSGFRMELQGTTQKETNDSDTDDETIGERQMSPCTEIDFYENSVAEQKNFQQKDSSLFIDRNIKCLKISQEMDTPRVGDHDTNCNESKHDLLHTRVSEKNKSTSVVTFSTGIHSQHMRDAGEQSTSRIEQYPKDTRHVNFVT</sequence>
<gene>
    <name evidence="5" type="ORF">PoB_004339200</name>
</gene>
<feature type="compositionally biased region" description="Basic and acidic residues" evidence="4">
    <location>
        <begin position="304"/>
        <end position="324"/>
    </location>
</feature>
<feature type="non-terminal residue" evidence="5">
    <location>
        <position position="1"/>
    </location>
</feature>
<evidence type="ECO:0000313" key="6">
    <source>
        <dbReference type="Proteomes" id="UP000735302"/>
    </source>
</evidence>
<evidence type="ECO:0000256" key="1">
    <source>
        <dbReference type="ARBA" id="ARBA00022737"/>
    </source>
</evidence>
<dbReference type="PANTHER" id="PTHR24173:SF74">
    <property type="entry name" value="ANKYRIN REPEAT DOMAIN-CONTAINING PROTEIN 16"/>
    <property type="match status" value="1"/>
</dbReference>